<accession>A0A5B0NES3</accession>
<reference evidence="1 2" key="1">
    <citation type="submission" date="2019-05" db="EMBL/GenBank/DDBJ databases">
        <title>Emergence of the Ug99 lineage of the wheat stem rust pathogen through somatic hybridization.</title>
        <authorList>
            <person name="Li F."/>
            <person name="Upadhyaya N.M."/>
            <person name="Sperschneider J."/>
            <person name="Matny O."/>
            <person name="Nguyen-Phuc H."/>
            <person name="Mago R."/>
            <person name="Raley C."/>
            <person name="Miller M.E."/>
            <person name="Silverstein K.A.T."/>
            <person name="Henningsen E."/>
            <person name="Hirsch C.D."/>
            <person name="Visser B."/>
            <person name="Pretorius Z.A."/>
            <person name="Steffenson B.J."/>
            <person name="Schwessinger B."/>
            <person name="Dodds P.N."/>
            <person name="Figueroa M."/>
        </authorList>
    </citation>
    <scope>NUCLEOTIDE SEQUENCE [LARGE SCALE GENOMIC DNA]</scope>
    <source>
        <strain evidence="1">21-0</strain>
    </source>
</reference>
<dbReference type="EMBL" id="VSWC01000105">
    <property type="protein sequence ID" value="KAA1087102.1"/>
    <property type="molecule type" value="Genomic_DNA"/>
</dbReference>
<dbReference type="AlphaFoldDB" id="A0A5B0NES3"/>
<keyword evidence="2" id="KW-1185">Reference proteome</keyword>
<organism evidence="1 2">
    <name type="scientific">Puccinia graminis f. sp. tritici</name>
    <dbReference type="NCBI Taxonomy" id="56615"/>
    <lineage>
        <taxon>Eukaryota</taxon>
        <taxon>Fungi</taxon>
        <taxon>Dikarya</taxon>
        <taxon>Basidiomycota</taxon>
        <taxon>Pucciniomycotina</taxon>
        <taxon>Pucciniomycetes</taxon>
        <taxon>Pucciniales</taxon>
        <taxon>Pucciniaceae</taxon>
        <taxon>Puccinia</taxon>
    </lineage>
</organism>
<evidence type="ECO:0000313" key="1">
    <source>
        <dbReference type="EMBL" id="KAA1087102.1"/>
    </source>
</evidence>
<dbReference type="Proteomes" id="UP000324748">
    <property type="component" value="Unassembled WGS sequence"/>
</dbReference>
<evidence type="ECO:0000313" key="2">
    <source>
        <dbReference type="Proteomes" id="UP000324748"/>
    </source>
</evidence>
<sequence length="57" mass="6616">MKKPVYRLGVAKERAGARQTGWCRLPRSRADPSRWRADGKECSERVSVLEFRPDNQL</sequence>
<proteinExistence type="predicted"/>
<name>A0A5B0NES3_PUCGR</name>
<gene>
    <name evidence="1" type="ORF">PGT21_022279</name>
</gene>
<comment type="caution">
    <text evidence="1">The sequence shown here is derived from an EMBL/GenBank/DDBJ whole genome shotgun (WGS) entry which is preliminary data.</text>
</comment>
<protein>
    <submittedName>
        <fullName evidence="1">Uncharacterized protein</fullName>
    </submittedName>
</protein>